<dbReference type="Gene3D" id="3.30.200.20">
    <property type="entry name" value="Phosphorylase Kinase, domain 1"/>
    <property type="match status" value="1"/>
</dbReference>
<feature type="compositionally biased region" description="Pro residues" evidence="15">
    <location>
        <begin position="59"/>
        <end position="77"/>
    </location>
</feature>
<keyword evidence="9 14" id="KW-0067">ATP-binding</keyword>
<dbReference type="PANTHER" id="PTHR47982">
    <property type="entry name" value="PROLINE-RICH RECEPTOR-LIKE PROTEIN KINASE PERK4"/>
    <property type="match status" value="1"/>
</dbReference>
<evidence type="ECO:0000256" key="5">
    <source>
        <dbReference type="ARBA" id="ARBA00022679"/>
    </source>
</evidence>
<dbReference type="PROSITE" id="PS00108">
    <property type="entry name" value="PROTEIN_KINASE_ST"/>
    <property type="match status" value="1"/>
</dbReference>
<evidence type="ECO:0000256" key="14">
    <source>
        <dbReference type="PROSITE-ProRule" id="PRU10141"/>
    </source>
</evidence>
<dbReference type="InterPro" id="IPR008271">
    <property type="entry name" value="Ser/Thr_kinase_AS"/>
</dbReference>
<name>A0A498I814_MALDO</name>
<feature type="region of interest" description="Disordered" evidence="15">
    <location>
        <begin position="357"/>
        <end position="397"/>
    </location>
</feature>
<dbReference type="PROSITE" id="PS50011">
    <property type="entry name" value="PROTEIN_KINASE_DOM"/>
    <property type="match status" value="1"/>
</dbReference>
<dbReference type="InterPro" id="IPR017441">
    <property type="entry name" value="Protein_kinase_ATP_BS"/>
</dbReference>
<dbReference type="EMBL" id="RDQH01000339">
    <property type="protein sequence ID" value="RXH79380.1"/>
    <property type="molecule type" value="Genomic_DNA"/>
</dbReference>
<dbReference type="Proteomes" id="UP000290289">
    <property type="component" value="Chromosome 13"/>
</dbReference>
<dbReference type="GO" id="GO:0005524">
    <property type="term" value="F:ATP binding"/>
    <property type="evidence" value="ECO:0007669"/>
    <property type="project" value="UniProtKB-UniRule"/>
</dbReference>
<comment type="catalytic activity">
    <reaction evidence="13">
        <text>L-seryl-[protein] + ATP = O-phospho-L-seryl-[protein] + ADP + H(+)</text>
        <dbReference type="Rhea" id="RHEA:17989"/>
        <dbReference type="Rhea" id="RHEA-COMP:9863"/>
        <dbReference type="Rhea" id="RHEA-COMP:11604"/>
        <dbReference type="ChEBI" id="CHEBI:15378"/>
        <dbReference type="ChEBI" id="CHEBI:29999"/>
        <dbReference type="ChEBI" id="CHEBI:30616"/>
        <dbReference type="ChEBI" id="CHEBI:83421"/>
        <dbReference type="ChEBI" id="CHEBI:456216"/>
        <dbReference type="EC" id="2.7.11.1"/>
    </reaction>
</comment>
<dbReference type="AlphaFoldDB" id="A0A498I814"/>
<keyword evidence="11 16" id="KW-0472">Membrane</keyword>
<gene>
    <name evidence="18" type="ORF">DVH24_040527</name>
</gene>
<dbReference type="InterPro" id="IPR011009">
    <property type="entry name" value="Kinase-like_dom_sf"/>
</dbReference>
<evidence type="ECO:0000313" key="18">
    <source>
        <dbReference type="EMBL" id="RXH79380.1"/>
    </source>
</evidence>
<feature type="compositionally biased region" description="Low complexity" evidence="15">
    <location>
        <begin position="49"/>
        <end position="58"/>
    </location>
</feature>
<evidence type="ECO:0000256" key="9">
    <source>
        <dbReference type="ARBA" id="ARBA00022840"/>
    </source>
</evidence>
<keyword evidence="6 16" id="KW-0812">Transmembrane</keyword>
<evidence type="ECO:0000256" key="6">
    <source>
        <dbReference type="ARBA" id="ARBA00022692"/>
    </source>
</evidence>
<feature type="domain" description="Protein kinase" evidence="17">
    <location>
        <begin position="416"/>
        <end position="693"/>
    </location>
</feature>
<protein>
    <recommendedName>
        <fullName evidence="2">non-specific serine/threonine protein kinase</fullName>
        <ecNumber evidence="2">2.7.11.1</ecNumber>
    </recommendedName>
</protein>
<dbReference type="FunFam" id="1.10.510.10:FF:000173">
    <property type="entry name" value="proline-rich receptor-like protein kinase PERK8"/>
    <property type="match status" value="1"/>
</dbReference>
<dbReference type="InterPro" id="IPR047117">
    <property type="entry name" value="PERK1-13-like"/>
</dbReference>
<evidence type="ECO:0000256" key="3">
    <source>
        <dbReference type="ARBA" id="ARBA00022475"/>
    </source>
</evidence>
<dbReference type="Pfam" id="PF07714">
    <property type="entry name" value="PK_Tyr_Ser-Thr"/>
    <property type="match status" value="1"/>
</dbReference>
<evidence type="ECO:0000256" key="4">
    <source>
        <dbReference type="ARBA" id="ARBA00022527"/>
    </source>
</evidence>
<comment type="caution">
    <text evidence="18">The sequence shown here is derived from an EMBL/GenBank/DDBJ whole genome shotgun (WGS) entry which is preliminary data.</text>
</comment>
<organism evidence="18 19">
    <name type="scientific">Malus domestica</name>
    <name type="common">Apple</name>
    <name type="synonym">Pyrus malus</name>
    <dbReference type="NCBI Taxonomy" id="3750"/>
    <lineage>
        <taxon>Eukaryota</taxon>
        <taxon>Viridiplantae</taxon>
        <taxon>Streptophyta</taxon>
        <taxon>Embryophyta</taxon>
        <taxon>Tracheophyta</taxon>
        <taxon>Spermatophyta</taxon>
        <taxon>Magnoliopsida</taxon>
        <taxon>eudicotyledons</taxon>
        <taxon>Gunneridae</taxon>
        <taxon>Pentapetalae</taxon>
        <taxon>rosids</taxon>
        <taxon>fabids</taxon>
        <taxon>Rosales</taxon>
        <taxon>Rosaceae</taxon>
        <taxon>Amygdaloideae</taxon>
        <taxon>Maleae</taxon>
        <taxon>Malus</taxon>
    </lineage>
</organism>
<dbReference type="EC" id="2.7.11.1" evidence="2"/>
<evidence type="ECO:0000256" key="15">
    <source>
        <dbReference type="SAM" id="MobiDB-lite"/>
    </source>
</evidence>
<keyword evidence="19" id="KW-1185">Reference proteome</keyword>
<dbReference type="Gene3D" id="1.10.510.10">
    <property type="entry name" value="Transferase(Phosphotransferase) domain 1"/>
    <property type="match status" value="1"/>
</dbReference>
<keyword evidence="8" id="KW-0418">Kinase</keyword>
<feature type="transmembrane region" description="Helical" evidence="16">
    <location>
        <begin position="313"/>
        <end position="338"/>
    </location>
</feature>
<keyword evidence="7 14" id="KW-0547">Nucleotide-binding</keyword>
<feature type="compositionally biased region" description="Low complexity" evidence="15">
    <location>
        <begin position="1"/>
        <end position="38"/>
    </location>
</feature>
<feature type="binding site" evidence="14">
    <location>
        <position position="444"/>
    </location>
    <ligand>
        <name>ATP</name>
        <dbReference type="ChEBI" id="CHEBI:30616"/>
    </ligand>
</feature>
<keyword evidence="4" id="KW-0723">Serine/threonine-protein kinase</keyword>
<dbReference type="GO" id="GO:0005886">
    <property type="term" value="C:plasma membrane"/>
    <property type="evidence" value="ECO:0007669"/>
    <property type="project" value="UniProtKB-SubCell"/>
</dbReference>
<evidence type="ECO:0000256" key="1">
    <source>
        <dbReference type="ARBA" id="ARBA00004162"/>
    </source>
</evidence>
<dbReference type="InterPro" id="IPR000719">
    <property type="entry name" value="Prot_kinase_dom"/>
</dbReference>
<keyword evidence="10 16" id="KW-1133">Transmembrane helix</keyword>
<dbReference type="SMART" id="SM00220">
    <property type="entry name" value="S_TKc"/>
    <property type="match status" value="1"/>
</dbReference>
<keyword evidence="5" id="KW-0808">Transferase</keyword>
<dbReference type="GO" id="GO:0004674">
    <property type="term" value="F:protein serine/threonine kinase activity"/>
    <property type="evidence" value="ECO:0007669"/>
    <property type="project" value="UniProtKB-KW"/>
</dbReference>
<proteinExistence type="predicted"/>
<evidence type="ECO:0000256" key="13">
    <source>
        <dbReference type="ARBA" id="ARBA00048679"/>
    </source>
</evidence>
<feature type="compositionally biased region" description="Low complexity" evidence="15">
    <location>
        <begin position="297"/>
        <end position="309"/>
    </location>
</feature>
<feature type="compositionally biased region" description="Low complexity" evidence="15">
    <location>
        <begin position="357"/>
        <end position="368"/>
    </location>
</feature>
<evidence type="ECO:0000256" key="12">
    <source>
        <dbReference type="ARBA" id="ARBA00047899"/>
    </source>
</evidence>
<feature type="region of interest" description="Disordered" evidence="15">
    <location>
        <begin position="1"/>
        <end position="309"/>
    </location>
</feature>
<dbReference type="PANTHER" id="PTHR47982:SF45">
    <property type="entry name" value="NON-SPECIFIC SERINE_THREONINE PROTEIN KINASE"/>
    <property type="match status" value="1"/>
</dbReference>
<evidence type="ECO:0000313" key="19">
    <source>
        <dbReference type="Proteomes" id="UP000290289"/>
    </source>
</evidence>
<comment type="catalytic activity">
    <reaction evidence="12">
        <text>L-threonyl-[protein] + ATP = O-phospho-L-threonyl-[protein] + ADP + H(+)</text>
        <dbReference type="Rhea" id="RHEA:46608"/>
        <dbReference type="Rhea" id="RHEA-COMP:11060"/>
        <dbReference type="Rhea" id="RHEA-COMP:11605"/>
        <dbReference type="ChEBI" id="CHEBI:15378"/>
        <dbReference type="ChEBI" id="CHEBI:30013"/>
        <dbReference type="ChEBI" id="CHEBI:30616"/>
        <dbReference type="ChEBI" id="CHEBI:61977"/>
        <dbReference type="ChEBI" id="CHEBI:456216"/>
        <dbReference type="EC" id="2.7.11.1"/>
    </reaction>
</comment>
<accession>A0A498I814</accession>
<evidence type="ECO:0000259" key="17">
    <source>
        <dbReference type="PROSITE" id="PS50011"/>
    </source>
</evidence>
<evidence type="ECO:0000256" key="2">
    <source>
        <dbReference type="ARBA" id="ARBA00012513"/>
    </source>
</evidence>
<dbReference type="SUPFAM" id="SSF56112">
    <property type="entry name" value="Protein kinase-like (PK-like)"/>
    <property type="match status" value="1"/>
</dbReference>
<evidence type="ECO:0000256" key="16">
    <source>
        <dbReference type="SAM" id="Phobius"/>
    </source>
</evidence>
<dbReference type="FunFam" id="3.30.200.20:FF:000212">
    <property type="entry name" value="Proline-rich receptor-like protein kinase PERK8"/>
    <property type="match status" value="1"/>
</dbReference>
<dbReference type="PROSITE" id="PS00107">
    <property type="entry name" value="PROTEIN_KINASE_ATP"/>
    <property type="match status" value="1"/>
</dbReference>
<reference evidence="18 19" key="1">
    <citation type="submission" date="2018-10" db="EMBL/GenBank/DDBJ databases">
        <title>A high-quality apple genome assembly.</title>
        <authorList>
            <person name="Hu J."/>
        </authorList>
    </citation>
    <scope>NUCLEOTIDE SEQUENCE [LARGE SCALE GENOMIC DNA]</scope>
    <source>
        <strain evidence="19">cv. HFTH1</strain>
        <tissue evidence="18">Young leaf</tissue>
    </source>
</reference>
<dbReference type="InterPro" id="IPR001245">
    <property type="entry name" value="Ser-Thr/Tyr_kinase_cat_dom"/>
</dbReference>
<comment type="subcellular location">
    <subcellularLocation>
        <location evidence="1">Cell membrane</location>
        <topology evidence="1">Single-pass membrane protein</topology>
    </subcellularLocation>
</comment>
<evidence type="ECO:0000256" key="8">
    <source>
        <dbReference type="ARBA" id="ARBA00022777"/>
    </source>
</evidence>
<feature type="compositionally biased region" description="Pro residues" evidence="15">
    <location>
        <begin position="83"/>
        <end position="284"/>
    </location>
</feature>
<evidence type="ECO:0000256" key="11">
    <source>
        <dbReference type="ARBA" id="ARBA00023136"/>
    </source>
</evidence>
<sequence length="956" mass="102036">MATTSPSPNSSPSAVPPASNTTLTSPSTATPTPSSQPNLDSPESSKATTQSPQPVVSSAPPPTTSSPPPTQTPPPTPQSASPPTSPPPPSSNVPPPASDSSPPSPTSGSPPPPSSNPPKSSPSPPPPTSDPPASSPPPPQSPAPVSSPPPPPSSKPPETSPPPEKSPPPPSSPPKTSPRPSPSDPPPNSPPPPAIVPPISSPPPPASTPRESSPPPPASTPRESSPPPPASTPPESSSPPPASIPPRKAPPPPSRTTPAPPGSQPTPSPPPPIIRMSPPPPSQASPPVHSQIPSPLTNTSSPNAPQSSNSNGIGTGGIVAIGVVVGAVVLSLVGLIVWCMRRQKKKVSGFEGYAMQSTMDSSPRSDSSFLKAHSSAPLVGSRSGSEFMSPPPEQAGVGNSRPWFTFEELAKATNGFSSQNLLGEGGFGCVYKGCLPDGREVAVKQLKIGGGQGEREFKAEVEIISRIHHRHLVSLVGYCISDNRRLLVYEYVANDSLYFHLHGEGRPVLDWATRVKVAAGAARGIAYLHEDCHPRIIHRDIKSSNILLDNNFEARVSDFGLAKLALDANTHISTRVMGTFGYVAPEYASSGKLTEKSDVYSYGVVLLELITGRKPVDTSQPLGDESLVEWARPLLSYALDNEDFDGVVDPRLEKNYVDTEMFRMIEIAAACVRHSSAKRPRMGQVVRAFDSFVASDINNGMRVGESEAFDSAQQSAEIRLFRRMAFGSQNYSTDFFSEEPMYDDLVASTNIFGGVIKIENTYPSISSLLNQHAGRPIILRNTEILSIPRDIFLQVSHSSPMEDCNMIAADCVVISCCCQCLILQITIFILYKLPCKLIRKTREYTMKKLQQRRRKEIIVLDTCKDVDFASVVGESMRSSMEAGGGHSCRRCMEEVEEVLQEFSQRGEFGFGSFWGRGELGCSPTHHSPNHDPFDTSFVQYHLIEMVALSSIDHKAR</sequence>
<evidence type="ECO:0000256" key="7">
    <source>
        <dbReference type="ARBA" id="ARBA00022741"/>
    </source>
</evidence>
<dbReference type="STRING" id="3750.A0A498I814"/>
<evidence type="ECO:0000256" key="10">
    <source>
        <dbReference type="ARBA" id="ARBA00022989"/>
    </source>
</evidence>
<keyword evidence="3" id="KW-1003">Cell membrane</keyword>
<feature type="compositionally biased region" description="Polar residues" evidence="15">
    <location>
        <begin position="39"/>
        <end position="48"/>
    </location>
</feature>